<feature type="region of interest" description="Disordered" evidence="1">
    <location>
        <begin position="1"/>
        <end position="28"/>
    </location>
</feature>
<evidence type="ECO:0000256" key="1">
    <source>
        <dbReference type="SAM" id="MobiDB-lite"/>
    </source>
</evidence>
<name>A0A6G1E8J4_9ORYZ</name>
<reference evidence="2 3" key="1">
    <citation type="submission" date="2019-11" db="EMBL/GenBank/DDBJ databases">
        <title>Whole genome sequence of Oryza granulata.</title>
        <authorList>
            <person name="Li W."/>
        </authorList>
    </citation>
    <scope>NUCLEOTIDE SEQUENCE [LARGE SCALE GENOMIC DNA]</scope>
    <source>
        <strain evidence="3">cv. Menghai</strain>
        <tissue evidence="2">Leaf</tissue>
    </source>
</reference>
<comment type="caution">
    <text evidence="2">The sequence shown here is derived from an EMBL/GenBank/DDBJ whole genome shotgun (WGS) entry which is preliminary data.</text>
</comment>
<keyword evidence="3" id="KW-1185">Reference proteome</keyword>
<dbReference type="Proteomes" id="UP000479710">
    <property type="component" value="Unassembled WGS sequence"/>
</dbReference>
<evidence type="ECO:0000313" key="3">
    <source>
        <dbReference type="Proteomes" id="UP000479710"/>
    </source>
</evidence>
<feature type="compositionally biased region" description="Basic and acidic residues" evidence="1">
    <location>
        <begin position="19"/>
        <end position="28"/>
    </location>
</feature>
<evidence type="ECO:0000313" key="2">
    <source>
        <dbReference type="EMBL" id="KAF0921425.1"/>
    </source>
</evidence>
<proteinExistence type="predicted"/>
<organism evidence="2 3">
    <name type="scientific">Oryza meyeriana var. granulata</name>
    <dbReference type="NCBI Taxonomy" id="110450"/>
    <lineage>
        <taxon>Eukaryota</taxon>
        <taxon>Viridiplantae</taxon>
        <taxon>Streptophyta</taxon>
        <taxon>Embryophyta</taxon>
        <taxon>Tracheophyta</taxon>
        <taxon>Spermatophyta</taxon>
        <taxon>Magnoliopsida</taxon>
        <taxon>Liliopsida</taxon>
        <taxon>Poales</taxon>
        <taxon>Poaceae</taxon>
        <taxon>BOP clade</taxon>
        <taxon>Oryzoideae</taxon>
        <taxon>Oryzeae</taxon>
        <taxon>Oryzinae</taxon>
        <taxon>Oryza</taxon>
        <taxon>Oryza meyeriana</taxon>
    </lineage>
</organism>
<sequence length="79" mass="8521">MAACAAAVRPGPLRRHLGKRPEGEETGRVSRCAAAWEETGPPPPSLVPRAAFPLSRAQQRSTSRALWLNRYRIEGGGEG</sequence>
<dbReference type="EMBL" id="SPHZ02000004">
    <property type="protein sequence ID" value="KAF0921425.1"/>
    <property type="molecule type" value="Genomic_DNA"/>
</dbReference>
<protein>
    <submittedName>
        <fullName evidence="2">Uncharacterized protein</fullName>
    </submittedName>
</protein>
<accession>A0A6G1E8J4</accession>
<gene>
    <name evidence="2" type="ORF">E2562_006991</name>
</gene>
<dbReference type="AlphaFoldDB" id="A0A6G1E8J4"/>